<evidence type="ECO:0000256" key="4">
    <source>
        <dbReference type="ARBA" id="ARBA00022692"/>
    </source>
</evidence>
<reference evidence="11" key="2">
    <citation type="submission" date="2014-07" db="EMBL/GenBank/DDBJ databases">
        <authorList>
            <person name="Hull J."/>
        </authorList>
    </citation>
    <scope>NUCLEOTIDE SEQUENCE</scope>
</reference>
<keyword evidence="5" id="KW-0552">Olfaction</keyword>
<evidence type="ECO:0000256" key="10">
    <source>
        <dbReference type="SAM" id="Phobius"/>
    </source>
</evidence>
<keyword evidence="3" id="KW-0716">Sensory transduction</keyword>
<dbReference type="Pfam" id="PF02949">
    <property type="entry name" value="7tm_6"/>
    <property type="match status" value="1"/>
</dbReference>
<proteinExistence type="predicted"/>
<evidence type="ECO:0000256" key="1">
    <source>
        <dbReference type="ARBA" id="ARBA00004651"/>
    </source>
</evidence>
<keyword evidence="8 11" id="KW-0675">Receptor</keyword>
<sequence length="193" mass="22372">ASYLILVSRVLKIKTQCDILNLALRNDYGKESNIRDYIIDHIEIIKSAQVLNGQMELLNEIIFTACYLEFATQMFALTLFEPSGVYFFALAFDLLSIMLILVIQCWFASIVTYALESVAQAVYETNWYQREKNITHDVVIMLQMAQREYGQTIWFKSFKVERAATLSLIRSSYAVYTILMIFQKNNEIGDDQI</sequence>
<keyword evidence="6 10" id="KW-1133">Transmembrane helix</keyword>
<evidence type="ECO:0000256" key="5">
    <source>
        <dbReference type="ARBA" id="ARBA00022725"/>
    </source>
</evidence>
<dbReference type="EMBL" id="GBHO01031448">
    <property type="protein sequence ID" value="JAG12156.1"/>
    <property type="molecule type" value="Transcribed_RNA"/>
</dbReference>
<accession>A0A0A9WXM3</accession>
<dbReference type="GO" id="GO:0007165">
    <property type="term" value="P:signal transduction"/>
    <property type="evidence" value="ECO:0007669"/>
    <property type="project" value="UniProtKB-KW"/>
</dbReference>
<dbReference type="PANTHER" id="PTHR21137">
    <property type="entry name" value="ODORANT RECEPTOR"/>
    <property type="match status" value="1"/>
</dbReference>
<dbReference type="GO" id="GO:0004984">
    <property type="term" value="F:olfactory receptor activity"/>
    <property type="evidence" value="ECO:0007669"/>
    <property type="project" value="InterPro"/>
</dbReference>
<gene>
    <name evidence="11" type="primary">Or33b</name>
    <name evidence="11" type="ORF">CM83_11848</name>
</gene>
<dbReference type="InterPro" id="IPR004117">
    <property type="entry name" value="7tm6_olfct_rcpt"/>
</dbReference>
<protein>
    <submittedName>
        <fullName evidence="11">Odorant receptor 33b</fullName>
    </submittedName>
</protein>
<evidence type="ECO:0000256" key="9">
    <source>
        <dbReference type="ARBA" id="ARBA00023224"/>
    </source>
</evidence>
<keyword evidence="9" id="KW-0807">Transducer</keyword>
<keyword evidence="7 10" id="KW-0472">Membrane</keyword>
<evidence type="ECO:0000313" key="11">
    <source>
        <dbReference type="EMBL" id="JAG12156.1"/>
    </source>
</evidence>
<dbReference type="PANTHER" id="PTHR21137:SF35">
    <property type="entry name" value="ODORANT RECEPTOR 19A-RELATED"/>
    <property type="match status" value="1"/>
</dbReference>
<dbReference type="GO" id="GO:0005549">
    <property type="term" value="F:odorant binding"/>
    <property type="evidence" value="ECO:0007669"/>
    <property type="project" value="InterPro"/>
</dbReference>
<evidence type="ECO:0000256" key="6">
    <source>
        <dbReference type="ARBA" id="ARBA00022989"/>
    </source>
</evidence>
<evidence type="ECO:0000256" key="8">
    <source>
        <dbReference type="ARBA" id="ARBA00023170"/>
    </source>
</evidence>
<name>A0A0A9WXM3_LYGHE</name>
<dbReference type="GO" id="GO:0005886">
    <property type="term" value="C:plasma membrane"/>
    <property type="evidence" value="ECO:0007669"/>
    <property type="project" value="UniProtKB-SubCell"/>
</dbReference>
<evidence type="ECO:0000256" key="2">
    <source>
        <dbReference type="ARBA" id="ARBA00022475"/>
    </source>
</evidence>
<evidence type="ECO:0000256" key="7">
    <source>
        <dbReference type="ARBA" id="ARBA00023136"/>
    </source>
</evidence>
<organism evidence="11">
    <name type="scientific">Lygus hesperus</name>
    <name type="common">Western plant bug</name>
    <dbReference type="NCBI Taxonomy" id="30085"/>
    <lineage>
        <taxon>Eukaryota</taxon>
        <taxon>Metazoa</taxon>
        <taxon>Ecdysozoa</taxon>
        <taxon>Arthropoda</taxon>
        <taxon>Hexapoda</taxon>
        <taxon>Insecta</taxon>
        <taxon>Pterygota</taxon>
        <taxon>Neoptera</taxon>
        <taxon>Paraneoptera</taxon>
        <taxon>Hemiptera</taxon>
        <taxon>Heteroptera</taxon>
        <taxon>Panheteroptera</taxon>
        <taxon>Cimicomorpha</taxon>
        <taxon>Miridae</taxon>
        <taxon>Mirini</taxon>
        <taxon>Lygus</taxon>
    </lineage>
</organism>
<keyword evidence="4 10" id="KW-0812">Transmembrane</keyword>
<feature type="transmembrane region" description="Helical" evidence="10">
    <location>
        <begin position="86"/>
        <end position="107"/>
    </location>
</feature>
<dbReference type="AlphaFoldDB" id="A0A0A9WXM3"/>
<feature type="non-terminal residue" evidence="11">
    <location>
        <position position="1"/>
    </location>
</feature>
<keyword evidence="2" id="KW-1003">Cell membrane</keyword>
<comment type="subcellular location">
    <subcellularLocation>
        <location evidence="1">Cell membrane</location>
        <topology evidence="1">Multi-pass membrane protein</topology>
    </subcellularLocation>
</comment>
<reference evidence="11" key="1">
    <citation type="journal article" date="2014" name="PLoS ONE">
        <title>Transcriptome-Based Identification of ABC Transporters in the Western Tarnished Plant Bug Lygus hesperus.</title>
        <authorList>
            <person name="Hull J.J."/>
            <person name="Chaney K."/>
            <person name="Geib S.M."/>
            <person name="Fabrick J.A."/>
            <person name="Brent C.S."/>
            <person name="Walsh D."/>
            <person name="Lavine L.C."/>
        </authorList>
    </citation>
    <scope>NUCLEOTIDE SEQUENCE</scope>
</reference>
<evidence type="ECO:0000256" key="3">
    <source>
        <dbReference type="ARBA" id="ARBA00022606"/>
    </source>
</evidence>